<evidence type="ECO:0000313" key="1">
    <source>
        <dbReference type="EMBL" id="KAJ5593082.1"/>
    </source>
</evidence>
<protein>
    <submittedName>
        <fullName evidence="1">Uncharacterized protein</fullName>
    </submittedName>
</protein>
<accession>A0AAD6DVB1</accession>
<dbReference type="Proteomes" id="UP001213799">
    <property type="component" value="Unassembled WGS sequence"/>
</dbReference>
<organism evidence="1 2">
    <name type="scientific">Penicillium hordei</name>
    <dbReference type="NCBI Taxonomy" id="40994"/>
    <lineage>
        <taxon>Eukaryota</taxon>
        <taxon>Fungi</taxon>
        <taxon>Dikarya</taxon>
        <taxon>Ascomycota</taxon>
        <taxon>Pezizomycotina</taxon>
        <taxon>Eurotiomycetes</taxon>
        <taxon>Eurotiomycetidae</taxon>
        <taxon>Eurotiales</taxon>
        <taxon>Aspergillaceae</taxon>
        <taxon>Penicillium</taxon>
    </lineage>
</organism>
<reference evidence="1" key="1">
    <citation type="journal article" date="2023" name="IMA Fungus">
        <title>Comparative genomic study of the Penicillium genus elucidates a diverse pangenome and 15 lateral gene transfer events.</title>
        <authorList>
            <person name="Petersen C."/>
            <person name="Sorensen T."/>
            <person name="Nielsen M.R."/>
            <person name="Sondergaard T.E."/>
            <person name="Sorensen J.L."/>
            <person name="Fitzpatrick D.A."/>
            <person name="Frisvad J.C."/>
            <person name="Nielsen K.L."/>
        </authorList>
    </citation>
    <scope>NUCLEOTIDE SEQUENCE</scope>
    <source>
        <strain evidence="1">IBT 12815</strain>
    </source>
</reference>
<dbReference type="AlphaFoldDB" id="A0AAD6DVB1"/>
<name>A0AAD6DVB1_9EURO</name>
<proteinExistence type="predicted"/>
<reference evidence="1" key="2">
    <citation type="submission" date="2023-01" db="EMBL/GenBank/DDBJ databases">
        <authorList>
            <person name="Petersen C."/>
        </authorList>
    </citation>
    <scope>NUCLEOTIDE SEQUENCE</scope>
    <source>
        <strain evidence="1">IBT 12815</strain>
    </source>
</reference>
<gene>
    <name evidence="1" type="ORF">N7537_009986</name>
</gene>
<evidence type="ECO:0000313" key="2">
    <source>
        <dbReference type="Proteomes" id="UP001213799"/>
    </source>
</evidence>
<dbReference type="RefSeq" id="XP_056749708.1">
    <property type="nucleotide sequence ID" value="XM_056901040.1"/>
</dbReference>
<dbReference type="GeneID" id="81591282"/>
<comment type="caution">
    <text evidence="1">The sequence shown here is derived from an EMBL/GenBank/DDBJ whole genome shotgun (WGS) entry which is preliminary data.</text>
</comment>
<dbReference type="EMBL" id="JAQJAE010000005">
    <property type="protein sequence ID" value="KAJ5593082.1"/>
    <property type="molecule type" value="Genomic_DNA"/>
</dbReference>
<keyword evidence="2" id="KW-1185">Reference proteome</keyword>
<sequence>MMGISAKITLEGLTGRDLRDRITTDYQKNESYQATEEGLFTRVTLMLQQYVCVELNLLGWKEIGVLQRIMSMFDQEEKICGYQVEIIFSDFMTRVSETLPIATISENLQQVNRGDIQNTL</sequence>